<evidence type="ECO:0000313" key="2">
    <source>
        <dbReference type="Proteomes" id="UP000008370"/>
    </source>
</evidence>
<dbReference type="GeneID" id="18917676"/>
<proteinExistence type="predicted"/>
<organism evidence="1 2">
    <name type="scientific">Phanerochaete carnosa (strain HHB-10118-sp)</name>
    <name type="common">White-rot fungus</name>
    <name type="synonym">Peniophora carnosa</name>
    <dbReference type="NCBI Taxonomy" id="650164"/>
    <lineage>
        <taxon>Eukaryota</taxon>
        <taxon>Fungi</taxon>
        <taxon>Dikarya</taxon>
        <taxon>Basidiomycota</taxon>
        <taxon>Agaricomycotina</taxon>
        <taxon>Agaricomycetes</taxon>
        <taxon>Polyporales</taxon>
        <taxon>Phanerochaetaceae</taxon>
        <taxon>Phanerochaete</taxon>
    </lineage>
</organism>
<reference evidence="1 2" key="1">
    <citation type="journal article" date="2012" name="BMC Genomics">
        <title>Comparative genomics of the white-rot fungi, Phanerochaete carnosa and P. chrysosporium, to elucidate the genetic basis of the distinct wood types they colonize.</title>
        <authorList>
            <person name="Suzuki H."/>
            <person name="MacDonald J."/>
            <person name="Syed K."/>
            <person name="Salamov A."/>
            <person name="Hori C."/>
            <person name="Aerts A."/>
            <person name="Henrissat B."/>
            <person name="Wiebenga A."/>
            <person name="vanKuyk P.A."/>
            <person name="Barry K."/>
            <person name="Lindquist E."/>
            <person name="LaButti K."/>
            <person name="Lapidus A."/>
            <person name="Lucas S."/>
            <person name="Coutinho P."/>
            <person name="Gong Y."/>
            <person name="Samejima M."/>
            <person name="Mahadevan R."/>
            <person name="Abou-Zaid M."/>
            <person name="de Vries R.P."/>
            <person name="Igarashi K."/>
            <person name="Yadav J.S."/>
            <person name="Grigoriev I.V."/>
            <person name="Master E.R."/>
        </authorList>
    </citation>
    <scope>NUCLEOTIDE SEQUENCE [LARGE SCALE GENOMIC DNA]</scope>
    <source>
        <strain evidence="1 2">HHB-10118-sp</strain>
    </source>
</reference>
<sequence>MPSNQSRGALSHLYKGTPLATVPRCFLSAAPTMPPVVPRIPVVPVPLSNLASR</sequence>
<dbReference type="AlphaFoldDB" id="K5WTJ6"/>
<dbReference type="HOGENOM" id="CLU_190885_0_0_1"/>
<dbReference type="KEGG" id="pco:PHACADRAFT_260248"/>
<name>K5WTJ6_PHACS</name>
<dbReference type="RefSeq" id="XP_007398430.1">
    <property type="nucleotide sequence ID" value="XM_007398368.1"/>
</dbReference>
<dbReference type="Proteomes" id="UP000008370">
    <property type="component" value="Unassembled WGS sequence"/>
</dbReference>
<dbReference type="InParanoid" id="K5WTJ6"/>
<keyword evidence="2" id="KW-1185">Reference proteome</keyword>
<accession>K5WTJ6</accession>
<dbReference type="EMBL" id="JH930474">
    <property type="protein sequence ID" value="EKM53752.1"/>
    <property type="molecule type" value="Genomic_DNA"/>
</dbReference>
<protein>
    <submittedName>
        <fullName evidence="1">Uncharacterized protein</fullName>
    </submittedName>
</protein>
<gene>
    <name evidence="1" type="ORF">PHACADRAFT_260248</name>
</gene>
<evidence type="ECO:0000313" key="1">
    <source>
        <dbReference type="EMBL" id="EKM53752.1"/>
    </source>
</evidence>